<organism evidence="2">
    <name type="scientific">Cryptomonas curvata</name>
    <dbReference type="NCBI Taxonomy" id="233186"/>
    <lineage>
        <taxon>Eukaryota</taxon>
        <taxon>Cryptophyceae</taxon>
        <taxon>Cryptomonadales</taxon>
        <taxon>Cryptomonadaceae</taxon>
        <taxon>Cryptomonas</taxon>
    </lineage>
</organism>
<sequence>MEGTTEMSNVGMGPCNTQSSKELKVFPPSVHMHLGRGLSSLAKSKHSSCFDLDTCRDEDMQPIRPTFSESDLSSLFDKDENKNMELEIRQMQPASETSSSEQADSQDIEMCDGIE</sequence>
<reference evidence="2" key="1">
    <citation type="submission" date="2021-01" db="EMBL/GenBank/DDBJ databases">
        <authorList>
            <person name="Corre E."/>
            <person name="Pelletier E."/>
            <person name="Niang G."/>
            <person name="Scheremetjew M."/>
            <person name="Finn R."/>
            <person name="Kale V."/>
            <person name="Holt S."/>
            <person name="Cochrane G."/>
            <person name="Meng A."/>
            <person name="Brown T."/>
            <person name="Cohen L."/>
        </authorList>
    </citation>
    <scope>NUCLEOTIDE SEQUENCE</scope>
    <source>
        <strain evidence="2">CCAP979/52</strain>
    </source>
</reference>
<dbReference type="AlphaFoldDB" id="A0A7S0QD48"/>
<accession>A0A7S0QD48</accession>
<feature type="region of interest" description="Disordered" evidence="1">
    <location>
        <begin position="1"/>
        <end position="21"/>
    </location>
</feature>
<feature type="compositionally biased region" description="Acidic residues" evidence="1">
    <location>
        <begin position="104"/>
        <end position="115"/>
    </location>
</feature>
<name>A0A7S0QD48_9CRYP</name>
<evidence type="ECO:0000256" key="1">
    <source>
        <dbReference type="SAM" id="MobiDB-lite"/>
    </source>
</evidence>
<protein>
    <submittedName>
        <fullName evidence="2">Uncharacterized protein</fullName>
    </submittedName>
</protein>
<feature type="region of interest" description="Disordered" evidence="1">
    <location>
        <begin position="82"/>
        <end position="115"/>
    </location>
</feature>
<feature type="compositionally biased region" description="Polar residues" evidence="1">
    <location>
        <begin position="92"/>
        <end position="103"/>
    </location>
</feature>
<gene>
    <name evidence="2" type="ORF">CCUR1050_LOCUS1457</name>
</gene>
<dbReference type="EMBL" id="HBEZ01002523">
    <property type="protein sequence ID" value="CAD8623782.1"/>
    <property type="molecule type" value="Transcribed_RNA"/>
</dbReference>
<proteinExistence type="predicted"/>
<evidence type="ECO:0000313" key="2">
    <source>
        <dbReference type="EMBL" id="CAD8623782.1"/>
    </source>
</evidence>